<protein>
    <submittedName>
        <fullName evidence="1">Uncharacterized protein</fullName>
    </submittedName>
</protein>
<organism evidence="1 2">
    <name type="scientific">Gossypium schwendimanii</name>
    <name type="common">Cotton</name>
    <dbReference type="NCBI Taxonomy" id="34291"/>
    <lineage>
        <taxon>Eukaryota</taxon>
        <taxon>Viridiplantae</taxon>
        <taxon>Streptophyta</taxon>
        <taxon>Embryophyta</taxon>
        <taxon>Tracheophyta</taxon>
        <taxon>Spermatophyta</taxon>
        <taxon>Magnoliopsida</taxon>
        <taxon>eudicotyledons</taxon>
        <taxon>Gunneridae</taxon>
        <taxon>Pentapetalae</taxon>
        <taxon>rosids</taxon>
        <taxon>malvids</taxon>
        <taxon>Malvales</taxon>
        <taxon>Malvaceae</taxon>
        <taxon>Malvoideae</taxon>
        <taxon>Gossypium</taxon>
    </lineage>
</organism>
<dbReference type="AlphaFoldDB" id="A0A7J9N5C4"/>
<sequence>MVTSLIRFNNKHIYVAQAIIANDRVLEGFIHNLSKNPDTEIRGYLQDARFLHVPRMLGGLQTRSYTH</sequence>
<evidence type="ECO:0000313" key="2">
    <source>
        <dbReference type="Proteomes" id="UP000593576"/>
    </source>
</evidence>
<reference evidence="1 2" key="1">
    <citation type="journal article" date="2019" name="Genome Biol. Evol.">
        <title>Insights into the evolution of the New World diploid cottons (Gossypium, subgenus Houzingenia) based on genome sequencing.</title>
        <authorList>
            <person name="Grover C.E."/>
            <person name="Arick M.A. 2nd"/>
            <person name="Thrash A."/>
            <person name="Conover J.L."/>
            <person name="Sanders W.S."/>
            <person name="Peterson D.G."/>
            <person name="Frelichowski J.E."/>
            <person name="Scheffler J.A."/>
            <person name="Scheffler B.E."/>
            <person name="Wendel J.F."/>
        </authorList>
    </citation>
    <scope>NUCLEOTIDE SEQUENCE [LARGE SCALE GENOMIC DNA]</scope>
    <source>
        <strain evidence="1">1</strain>
        <tissue evidence="1">Leaf</tissue>
    </source>
</reference>
<dbReference type="EMBL" id="JABFAF010269317">
    <property type="protein sequence ID" value="MBA0877779.1"/>
    <property type="molecule type" value="Genomic_DNA"/>
</dbReference>
<comment type="caution">
    <text evidence="1">The sequence shown here is derived from an EMBL/GenBank/DDBJ whole genome shotgun (WGS) entry which is preliminary data.</text>
</comment>
<proteinExistence type="predicted"/>
<feature type="non-terminal residue" evidence="1">
    <location>
        <position position="1"/>
    </location>
</feature>
<keyword evidence="2" id="KW-1185">Reference proteome</keyword>
<gene>
    <name evidence="1" type="ORF">Goshw_011929</name>
</gene>
<dbReference type="OrthoDB" id="10362541at2759"/>
<name>A0A7J9N5C4_GOSSC</name>
<accession>A0A7J9N5C4</accession>
<dbReference type="Proteomes" id="UP000593576">
    <property type="component" value="Unassembled WGS sequence"/>
</dbReference>
<evidence type="ECO:0000313" key="1">
    <source>
        <dbReference type="EMBL" id="MBA0877779.1"/>
    </source>
</evidence>